<protein>
    <submittedName>
        <fullName evidence="1">Uncharacterized protein</fullName>
    </submittedName>
</protein>
<proteinExistence type="predicted"/>
<dbReference type="EMBL" id="KV419413">
    <property type="protein sequence ID" value="KZS91784.1"/>
    <property type="molecule type" value="Genomic_DNA"/>
</dbReference>
<sequence length="138" mass="14852">MARIPSALALSELCAVFERNVADGIQIQFLGANPDNEQRGEAQKSVPVGHAGTAAQLGLFSEATAQSVHICGTFIGRDYTENLAILFLVTKSVYAIFPIQDPLLFLCVREMESYSDRLSSPVVYGLSTLLAKTIQASS</sequence>
<name>A0A164ST81_9AGAM</name>
<evidence type="ECO:0000313" key="2">
    <source>
        <dbReference type="Proteomes" id="UP000076722"/>
    </source>
</evidence>
<organism evidence="1 2">
    <name type="scientific">Sistotremastrum niveocremeum HHB9708</name>
    <dbReference type="NCBI Taxonomy" id="1314777"/>
    <lineage>
        <taxon>Eukaryota</taxon>
        <taxon>Fungi</taxon>
        <taxon>Dikarya</taxon>
        <taxon>Basidiomycota</taxon>
        <taxon>Agaricomycotina</taxon>
        <taxon>Agaricomycetes</taxon>
        <taxon>Sistotremastrales</taxon>
        <taxon>Sistotremastraceae</taxon>
        <taxon>Sertulicium</taxon>
        <taxon>Sertulicium niveocremeum</taxon>
    </lineage>
</organism>
<reference evidence="1 2" key="1">
    <citation type="journal article" date="2016" name="Mol. Biol. Evol.">
        <title>Comparative Genomics of Early-Diverging Mushroom-Forming Fungi Provides Insights into the Origins of Lignocellulose Decay Capabilities.</title>
        <authorList>
            <person name="Nagy L.G."/>
            <person name="Riley R."/>
            <person name="Tritt A."/>
            <person name="Adam C."/>
            <person name="Daum C."/>
            <person name="Floudas D."/>
            <person name="Sun H."/>
            <person name="Yadav J.S."/>
            <person name="Pangilinan J."/>
            <person name="Larsson K.H."/>
            <person name="Matsuura K."/>
            <person name="Barry K."/>
            <person name="Labutti K."/>
            <person name="Kuo R."/>
            <person name="Ohm R.A."/>
            <person name="Bhattacharya S.S."/>
            <person name="Shirouzu T."/>
            <person name="Yoshinaga Y."/>
            <person name="Martin F.M."/>
            <person name="Grigoriev I.V."/>
            <person name="Hibbett D.S."/>
        </authorList>
    </citation>
    <scope>NUCLEOTIDE SEQUENCE [LARGE SCALE GENOMIC DNA]</scope>
    <source>
        <strain evidence="1 2">HHB9708</strain>
    </source>
</reference>
<gene>
    <name evidence="1" type="ORF">SISNIDRAFT_487102</name>
</gene>
<accession>A0A164ST81</accession>
<evidence type="ECO:0000313" key="1">
    <source>
        <dbReference type="EMBL" id="KZS91784.1"/>
    </source>
</evidence>
<dbReference type="AlphaFoldDB" id="A0A164ST81"/>
<dbReference type="Proteomes" id="UP000076722">
    <property type="component" value="Unassembled WGS sequence"/>
</dbReference>
<keyword evidence="2" id="KW-1185">Reference proteome</keyword>